<evidence type="ECO:0000256" key="1">
    <source>
        <dbReference type="PROSITE-ProRule" id="PRU00221"/>
    </source>
</evidence>
<feature type="repeat" description="WD" evidence="1">
    <location>
        <begin position="90"/>
        <end position="132"/>
    </location>
</feature>
<dbReference type="Gene3D" id="2.130.10.10">
    <property type="entry name" value="YVTN repeat-like/Quinoprotein amine dehydrogenase"/>
    <property type="match status" value="1"/>
</dbReference>
<dbReference type="PANTHER" id="PTHR46202:SF1">
    <property type="entry name" value="DNA EXCISION REPAIR PROTEIN ERCC-8"/>
    <property type="match status" value="1"/>
</dbReference>
<dbReference type="GO" id="GO:0000109">
    <property type="term" value="C:nucleotide-excision repair complex"/>
    <property type="evidence" value="ECO:0007669"/>
    <property type="project" value="TreeGrafter"/>
</dbReference>
<dbReference type="PROSITE" id="PS50082">
    <property type="entry name" value="WD_REPEATS_2"/>
    <property type="match status" value="2"/>
</dbReference>
<comment type="caution">
    <text evidence="2">The sequence shown here is derived from an EMBL/GenBank/DDBJ whole genome shotgun (WGS) entry which is preliminary data.</text>
</comment>
<dbReference type="PANTHER" id="PTHR46202">
    <property type="entry name" value="DNA EXCISION REPAIR PROTEIN ERCC-8"/>
    <property type="match status" value="1"/>
</dbReference>
<dbReference type="STRING" id="61424.A0A2T9Z321"/>
<dbReference type="GO" id="GO:0006283">
    <property type="term" value="P:transcription-coupled nucleotide-excision repair"/>
    <property type="evidence" value="ECO:0007669"/>
    <property type="project" value="InterPro"/>
</dbReference>
<accession>A0A2T9Z321</accession>
<evidence type="ECO:0000313" key="2">
    <source>
        <dbReference type="EMBL" id="PVU98969.1"/>
    </source>
</evidence>
<name>A0A2T9Z321_9FUNG</name>
<dbReference type="InterPro" id="IPR042238">
    <property type="entry name" value="Rad28/ERCC8/Ckn1/ATCSA-1"/>
</dbReference>
<dbReference type="GO" id="GO:0031464">
    <property type="term" value="C:Cul4A-RING E3 ubiquitin ligase complex"/>
    <property type="evidence" value="ECO:0007669"/>
    <property type="project" value="TreeGrafter"/>
</dbReference>
<proteinExistence type="predicted"/>
<dbReference type="Proteomes" id="UP000245699">
    <property type="component" value="Unassembled WGS sequence"/>
</dbReference>
<keyword evidence="1" id="KW-0853">WD repeat</keyword>
<dbReference type="GO" id="GO:0000209">
    <property type="term" value="P:protein polyubiquitination"/>
    <property type="evidence" value="ECO:0007669"/>
    <property type="project" value="TreeGrafter"/>
</dbReference>
<protein>
    <submittedName>
        <fullName evidence="2">Uncharacterized protein</fullName>
    </submittedName>
</protein>
<reference evidence="2 3" key="1">
    <citation type="journal article" date="2018" name="MBio">
        <title>Comparative Genomics Reveals the Core Gene Toolbox for the Fungus-Insect Symbiosis.</title>
        <authorList>
            <person name="Wang Y."/>
            <person name="Stata M."/>
            <person name="Wang W."/>
            <person name="Stajich J.E."/>
            <person name="White M.M."/>
            <person name="Moncalvo J.M."/>
        </authorList>
    </citation>
    <scope>NUCLEOTIDE SEQUENCE [LARGE SCALE GENOMIC DNA]</scope>
    <source>
        <strain evidence="2 3">AUS-77-4</strain>
    </source>
</reference>
<organism evidence="2 3">
    <name type="scientific">Furculomyces boomerangus</name>
    <dbReference type="NCBI Taxonomy" id="61424"/>
    <lineage>
        <taxon>Eukaryota</taxon>
        <taxon>Fungi</taxon>
        <taxon>Fungi incertae sedis</taxon>
        <taxon>Zoopagomycota</taxon>
        <taxon>Kickxellomycotina</taxon>
        <taxon>Harpellomycetes</taxon>
        <taxon>Harpellales</taxon>
        <taxon>Harpellaceae</taxon>
        <taxon>Furculomyces</taxon>
    </lineage>
</organism>
<dbReference type="SMART" id="SM00320">
    <property type="entry name" value="WD40"/>
    <property type="match status" value="6"/>
</dbReference>
<dbReference type="GO" id="GO:0043161">
    <property type="term" value="P:proteasome-mediated ubiquitin-dependent protein catabolic process"/>
    <property type="evidence" value="ECO:0007669"/>
    <property type="project" value="TreeGrafter"/>
</dbReference>
<sequence length="400" mass="44702">MNRILRISQIHLNPPQNPLAYTADFRLSNFLLSEALDISSQIGPVTWISIDSTNSLLLISSSNGSIAYYNLQNTLSTSEPASLKPVYKIKSAHGGFISGVEWYPIDSGMFTTCSHDNSIKVWDTQTAENVFDFDMGFRVSSHSMASNGSHNLIAAVGFGDQVRICDLQSGINVQSITDNDTMGISVKWSNKYEYILATGGLNGSVKIYDIRKLNTFLFKLVEDINSTNNTENAHNGLITSLYFSESDNKIITSGSDKKLKAWDSITGEIFSVKDMNMNQTVKNSEIKMSPYATRISGSIMEKDYKINSQLLFVPIYKSNKLFITDFDPVHGFKKTDEILQHGQIGVLTGAAYRPGHFELYTSGTDHNILLYKPKSEERVTEAQKKVWQDSWSENSENENI</sequence>
<dbReference type="EMBL" id="MBFT01000059">
    <property type="protein sequence ID" value="PVU98969.1"/>
    <property type="molecule type" value="Genomic_DNA"/>
</dbReference>
<dbReference type="InterPro" id="IPR015943">
    <property type="entry name" value="WD40/YVTN_repeat-like_dom_sf"/>
</dbReference>
<dbReference type="InterPro" id="IPR001680">
    <property type="entry name" value="WD40_rpt"/>
</dbReference>
<feature type="repeat" description="WD" evidence="1">
    <location>
        <begin position="231"/>
        <end position="272"/>
    </location>
</feature>
<dbReference type="OrthoDB" id="361494at2759"/>
<keyword evidence="3" id="KW-1185">Reference proteome</keyword>
<dbReference type="AlphaFoldDB" id="A0A2T9Z321"/>
<gene>
    <name evidence="2" type="ORF">BB559_001108</name>
</gene>
<dbReference type="PROSITE" id="PS50294">
    <property type="entry name" value="WD_REPEATS_REGION"/>
    <property type="match status" value="2"/>
</dbReference>
<evidence type="ECO:0000313" key="3">
    <source>
        <dbReference type="Proteomes" id="UP000245699"/>
    </source>
</evidence>
<dbReference type="InterPro" id="IPR036322">
    <property type="entry name" value="WD40_repeat_dom_sf"/>
</dbReference>
<dbReference type="SUPFAM" id="SSF50978">
    <property type="entry name" value="WD40 repeat-like"/>
    <property type="match status" value="1"/>
</dbReference>
<dbReference type="Pfam" id="PF00400">
    <property type="entry name" value="WD40"/>
    <property type="match status" value="3"/>
</dbReference>